<keyword evidence="10" id="KW-1185">Reference proteome</keyword>
<name>B1XYA2_LEPCP</name>
<evidence type="ECO:0000259" key="8">
    <source>
        <dbReference type="Pfam" id="PF09851"/>
    </source>
</evidence>
<evidence type="ECO:0000256" key="6">
    <source>
        <dbReference type="SAM" id="Phobius"/>
    </source>
</evidence>
<dbReference type="GO" id="GO:0005886">
    <property type="term" value="C:plasma membrane"/>
    <property type="evidence" value="ECO:0007669"/>
    <property type="project" value="UniProtKB-SubCell"/>
</dbReference>
<dbReference type="AlphaFoldDB" id="B1XYA2"/>
<dbReference type="InterPro" id="IPR052027">
    <property type="entry name" value="PspC"/>
</dbReference>
<dbReference type="KEGG" id="lch:Lcho_2882"/>
<keyword evidence="2" id="KW-1003">Cell membrane</keyword>
<feature type="domain" description="Phage shock protein PspC N-terminal" evidence="7">
    <location>
        <begin position="47"/>
        <end position="102"/>
    </location>
</feature>
<feature type="domain" description="SHOCT" evidence="8">
    <location>
        <begin position="5"/>
        <end position="32"/>
    </location>
</feature>
<dbReference type="STRING" id="395495.Lcho_2882"/>
<gene>
    <name evidence="9" type="ordered locus">Lcho_2882</name>
</gene>
<evidence type="ECO:0000256" key="1">
    <source>
        <dbReference type="ARBA" id="ARBA00004162"/>
    </source>
</evidence>
<evidence type="ECO:0000256" key="5">
    <source>
        <dbReference type="ARBA" id="ARBA00023136"/>
    </source>
</evidence>
<dbReference type="eggNOG" id="COG1983">
    <property type="taxonomic scope" value="Bacteria"/>
</dbReference>
<dbReference type="EMBL" id="CP001013">
    <property type="protein sequence ID" value="ACB35147.1"/>
    <property type="molecule type" value="Genomic_DNA"/>
</dbReference>
<protein>
    <submittedName>
        <fullName evidence="9">Phage shock protein C, PspC</fullName>
    </submittedName>
</protein>
<dbReference type="Proteomes" id="UP000001693">
    <property type="component" value="Chromosome"/>
</dbReference>
<dbReference type="HOGENOM" id="CLU_2248122_0_0_4"/>
<keyword evidence="3 6" id="KW-0812">Transmembrane</keyword>
<reference evidence="9 10" key="1">
    <citation type="submission" date="2008-03" db="EMBL/GenBank/DDBJ databases">
        <title>Complete sequence of Leptothrix cholodnii SP-6.</title>
        <authorList>
            <consortium name="US DOE Joint Genome Institute"/>
            <person name="Copeland A."/>
            <person name="Lucas S."/>
            <person name="Lapidus A."/>
            <person name="Glavina del Rio T."/>
            <person name="Dalin E."/>
            <person name="Tice H."/>
            <person name="Bruce D."/>
            <person name="Goodwin L."/>
            <person name="Pitluck S."/>
            <person name="Chertkov O."/>
            <person name="Brettin T."/>
            <person name="Detter J.C."/>
            <person name="Han C."/>
            <person name="Kuske C.R."/>
            <person name="Schmutz J."/>
            <person name="Larimer F."/>
            <person name="Land M."/>
            <person name="Hauser L."/>
            <person name="Kyrpides N."/>
            <person name="Lykidis A."/>
            <person name="Emerson D."/>
            <person name="Richardson P."/>
        </authorList>
    </citation>
    <scope>NUCLEOTIDE SEQUENCE [LARGE SCALE GENOMIC DNA]</scope>
    <source>
        <strain evidence="10">ATCC 51168 / LMG 8142 / SP-6</strain>
    </source>
</reference>
<dbReference type="InterPro" id="IPR018649">
    <property type="entry name" value="SHOCT"/>
</dbReference>
<keyword evidence="5 6" id="KW-0472">Membrane</keyword>
<organism evidence="9 10">
    <name type="scientific">Leptothrix cholodnii (strain ATCC 51168 / LMG 8142 / SP-6)</name>
    <name type="common">Leptothrix discophora (strain SP-6)</name>
    <dbReference type="NCBI Taxonomy" id="395495"/>
    <lineage>
        <taxon>Bacteria</taxon>
        <taxon>Pseudomonadati</taxon>
        <taxon>Pseudomonadota</taxon>
        <taxon>Betaproteobacteria</taxon>
        <taxon>Burkholderiales</taxon>
        <taxon>Sphaerotilaceae</taxon>
        <taxon>Leptothrix</taxon>
    </lineage>
</organism>
<dbReference type="InterPro" id="IPR007168">
    <property type="entry name" value="Phageshock_PspC_N"/>
</dbReference>
<feature type="transmembrane region" description="Helical" evidence="6">
    <location>
        <begin position="73"/>
        <end position="100"/>
    </location>
</feature>
<evidence type="ECO:0000313" key="10">
    <source>
        <dbReference type="Proteomes" id="UP000001693"/>
    </source>
</evidence>
<dbReference type="OrthoDB" id="9154309at2"/>
<evidence type="ECO:0000313" key="9">
    <source>
        <dbReference type="EMBL" id="ACB35147.1"/>
    </source>
</evidence>
<dbReference type="PANTHER" id="PTHR33885:SF3">
    <property type="entry name" value="PHAGE SHOCK PROTEIN C"/>
    <property type="match status" value="1"/>
</dbReference>
<sequence length="114" mass="12430">MSLADELMQLEQLRQRGVLSDDEFAAAKARLLTAQPMPAPAVVAVNHFRRSAGDRWVAGVCGGLARITGAESWVWRLVFAVLFFFAGTGVLLYILMWIFVPLESGPSSLVKPPA</sequence>
<evidence type="ECO:0000256" key="3">
    <source>
        <dbReference type="ARBA" id="ARBA00022692"/>
    </source>
</evidence>
<evidence type="ECO:0000256" key="2">
    <source>
        <dbReference type="ARBA" id="ARBA00022475"/>
    </source>
</evidence>
<comment type="subcellular location">
    <subcellularLocation>
        <location evidence="1">Cell membrane</location>
        <topology evidence="1">Single-pass membrane protein</topology>
    </subcellularLocation>
</comment>
<dbReference type="PANTHER" id="PTHR33885">
    <property type="entry name" value="PHAGE SHOCK PROTEIN C"/>
    <property type="match status" value="1"/>
</dbReference>
<evidence type="ECO:0000256" key="4">
    <source>
        <dbReference type="ARBA" id="ARBA00022989"/>
    </source>
</evidence>
<evidence type="ECO:0000259" key="7">
    <source>
        <dbReference type="Pfam" id="PF04024"/>
    </source>
</evidence>
<proteinExistence type="predicted"/>
<dbReference type="Pfam" id="PF04024">
    <property type="entry name" value="PspC"/>
    <property type="match status" value="1"/>
</dbReference>
<dbReference type="Pfam" id="PF09851">
    <property type="entry name" value="SHOCT"/>
    <property type="match status" value="1"/>
</dbReference>
<accession>B1XYA2</accession>
<dbReference type="RefSeq" id="WP_012347901.1">
    <property type="nucleotide sequence ID" value="NC_010524.1"/>
</dbReference>
<keyword evidence="4 6" id="KW-1133">Transmembrane helix</keyword>